<comment type="caution">
    <text evidence="1">The sequence shown here is derived from an EMBL/GenBank/DDBJ whole genome shotgun (WGS) entry which is preliminary data.</text>
</comment>
<dbReference type="Proteomes" id="UP000001861">
    <property type="component" value="Unassembled WGS sequence"/>
</dbReference>
<proteinExistence type="predicted"/>
<dbReference type="KEGG" id="cci:CC1G_13778"/>
<name>D6RKC5_COPC7</name>
<dbReference type="OrthoDB" id="2971810at2759"/>
<accession>D6RKC5</accession>
<reference evidence="1 2" key="1">
    <citation type="journal article" date="2010" name="Proc. Natl. Acad. Sci. U.S.A.">
        <title>Insights into evolution of multicellular fungi from the assembled chromosomes of the mushroom Coprinopsis cinerea (Coprinus cinereus).</title>
        <authorList>
            <person name="Stajich J.E."/>
            <person name="Wilke S.K."/>
            <person name="Ahren D."/>
            <person name="Au C.H."/>
            <person name="Birren B.W."/>
            <person name="Borodovsky M."/>
            <person name="Burns C."/>
            <person name="Canback B."/>
            <person name="Casselton L.A."/>
            <person name="Cheng C.K."/>
            <person name="Deng J."/>
            <person name="Dietrich F.S."/>
            <person name="Fargo D.C."/>
            <person name="Farman M.L."/>
            <person name="Gathman A.C."/>
            <person name="Goldberg J."/>
            <person name="Guigo R."/>
            <person name="Hoegger P.J."/>
            <person name="Hooker J.B."/>
            <person name="Huggins A."/>
            <person name="James T.Y."/>
            <person name="Kamada T."/>
            <person name="Kilaru S."/>
            <person name="Kodira C."/>
            <person name="Kues U."/>
            <person name="Kupfer D."/>
            <person name="Kwan H.S."/>
            <person name="Lomsadze A."/>
            <person name="Li W."/>
            <person name="Lilly W.W."/>
            <person name="Ma L.J."/>
            <person name="Mackey A.J."/>
            <person name="Manning G."/>
            <person name="Martin F."/>
            <person name="Muraguchi H."/>
            <person name="Natvig D.O."/>
            <person name="Palmerini H."/>
            <person name="Ramesh M.A."/>
            <person name="Rehmeyer C.J."/>
            <person name="Roe B.A."/>
            <person name="Shenoy N."/>
            <person name="Stanke M."/>
            <person name="Ter-Hovhannisyan V."/>
            <person name="Tunlid A."/>
            <person name="Velagapudi R."/>
            <person name="Vision T.J."/>
            <person name="Zeng Q."/>
            <person name="Zolan M.E."/>
            <person name="Pukkila P.J."/>
        </authorList>
    </citation>
    <scope>NUCLEOTIDE SEQUENCE [LARGE SCALE GENOMIC DNA]</scope>
    <source>
        <strain evidence="2">Okayama-7 / 130 / ATCC MYA-4618 / FGSC 9003</strain>
    </source>
</reference>
<sequence length="139" mass="15632">MRAFHTCIAEKCCEVPGNCVVLAQLFQPFEGLKYWRTVAHSTLALIIQFMTVMSRIKDDILLVQPSEMSTSEAPQHLSSAIVLFLSTICSIPEPAERSQRGQHISIVKSVKLTIITTFRLRKADAITIQVFQTFYKSVS</sequence>
<gene>
    <name evidence="1" type="ORF">CC1G_13778</name>
</gene>
<dbReference type="GeneID" id="6016497"/>
<dbReference type="VEuPathDB" id="FungiDB:CC1G_13778"/>
<protein>
    <submittedName>
        <fullName evidence="1">Uncharacterized protein</fullName>
    </submittedName>
</protein>
<dbReference type="EMBL" id="AACS02000001">
    <property type="protein sequence ID" value="EFI28752.1"/>
    <property type="molecule type" value="Genomic_DNA"/>
</dbReference>
<dbReference type="InParanoid" id="D6RKC5"/>
<keyword evidence="2" id="KW-1185">Reference proteome</keyword>
<organism evidence="1 2">
    <name type="scientific">Coprinopsis cinerea (strain Okayama-7 / 130 / ATCC MYA-4618 / FGSC 9003)</name>
    <name type="common">Inky cap fungus</name>
    <name type="synonym">Hormographiella aspergillata</name>
    <dbReference type="NCBI Taxonomy" id="240176"/>
    <lineage>
        <taxon>Eukaryota</taxon>
        <taxon>Fungi</taxon>
        <taxon>Dikarya</taxon>
        <taxon>Basidiomycota</taxon>
        <taxon>Agaricomycotina</taxon>
        <taxon>Agaricomycetes</taxon>
        <taxon>Agaricomycetidae</taxon>
        <taxon>Agaricales</taxon>
        <taxon>Agaricineae</taxon>
        <taxon>Psathyrellaceae</taxon>
        <taxon>Coprinopsis</taxon>
    </lineage>
</organism>
<dbReference type="RefSeq" id="XP_002912246.1">
    <property type="nucleotide sequence ID" value="XM_002912200.1"/>
</dbReference>
<evidence type="ECO:0000313" key="2">
    <source>
        <dbReference type="Proteomes" id="UP000001861"/>
    </source>
</evidence>
<dbReference type="HOGENOM" id="CLU_1844977_0_0_1"/>
<dbReference type="AlphaFoldDB" id="D6RKC5"/>
<evidence type="ECO:0000313" key="1">
    <source>
        <dbReference type="EMBL" id="EFI28752.1"/>
    </source>
</evidence>